<dbReference type="PANTHER" id="PTHR34390">
    <property type="entry name" value="UPF0442 PROTEIN YJJB-RELATED"/>
    <property type="match status" value="1"/>
</dbReference>
<name>A0AAX1TMB7_9FUSO</name>
<feature type="domain" description="Threonine/serine exporter-like N-terminal" evidence="8">
    <location>
        <begin position="21"/>
        <end position="255"/>
    </location>
</feature>
<feature type="transmembrane region" description="Helical" evidence="7">
    <location>
        <begin position="199"/>
        <end position="217"/>
    </location>
</feature>
<evidence type="ECO:0000256" key="5">
    <source>
        <dbReference type="ARBA" id="ARBA00023136"/>
    </source>
</evidence>
<sequence>MNKKNSILKEKIEENSVLFVACYMGRLILQNGGETYRTEETIRRTCEHYGIKANSFATLNTIITSIDSFDGKRYSKVDRIDSRTLNLDKVDRLNHIARNLDEYKISEVKEKIMEIEAENKMDFKKKVLGNVLVGSAFAILFRGGIRDSIVALISTFVLACTDELIKDLKLNNFFVNFIGGVIAAIISLTFFKFNFIEDISISIISALMLLVPGISFTNSIRDIIAGDFVSGISRGVEAVTTGIALASGSGMILSIFL</sequence>
<reference evidence="9 10" key="1">
    <citation type="submission" date="2018-06" db="EMBL/GenBank/DDBJ databases">
        <authorList>
            <consortium name="Pathogen Informatics"/>
            <person name="Doyle S."/>
        </authorList>
    </citation>
    <scope>NUCLEOTIDE SEQUENCE [LARGE SCALE GENOMIC DNA]</scope>
    <source>
        <strain evidence="9 10">NCTC12112</strain>
    </source>
</reference>
<gene>
    <name evidence="9" type="primary">yjjP_2</name>
    <name evidence="9" type="ORF">NCTC12112_01962</name>
</gene>
<comment type="similarity">
    <text evidence="6">Belongs to the ThrE exporter (TC 2.A.79) family.</text>
</comment>
<evidence type="ECO:0000259" key="8">
    <source>
        <dbReference type="Pfam" id="PF06738"/>
    </source>
</evidence>
<feature type="transmembrane region" description="Helical" evidence="7">
    <location>
        <begin position="172"/>
        <end position="193"/>
    </location>
</feature>
<dbReference type="GO" id="GO:0022857">
    <property type="term" value="F:transmembrane transporter activity"/>
    <property type="evidence" value="ECO:0007669"/>
    <property type="project" value="InterPro"/>
</dbReference>
<proteinExistence type="inferred from homology"/>
<accession>A0AAX1TMB7</accession>
<dbReference type="GO" id="GO:0015744">
    <property type="term" value="P:succinate transport"/>
    <property type="evidence" value="ECO:0007669"/>
    <property type="project" value="TreeGrafter"/>
</dbReference>
<evidence type="ECO:0000256" key="4">
    <source>
        <dbReference type="ARBA" id="ARBA00022989"/>
    </source>
</evidence>
<dbReference type="InterPro" id="IPR050539">
    <property type="entry name" value="ThrE_Dicarb/AminoAcid_Exp"/>
</dbReference>
<evidence type="ECO:0000313" key="9">
    <source>
        <dbReference type="EMBL" id="SQJ06258.1"/>
    </source>
</evidence>
<evidence type="ECO:0000256" key="1">
    <source>
        <dbReference type="ARBA" id="ARBA00004651"/>
    </source>
</evidence>
<dbReference type="RefSeq" id="WP_005982026.1">
    <property type="nucleotide sequence ID" value="NZ_BAABXY010000001.1"/>
</dbReference>
<protein>
    <submittedName>
        <fullName evidence="9">Inner membrane protein YjjP</fullName>
    </submittedName>
</protein>
<feature type="transmembrane region" description="Helical" evidence="7">
    <location>
        <begin position="127"/>
        <end position="143"/>
    </location>
</feature>
<evidence type="ECO:0000256" key="2">
    <source>
        <dbReference type="ARBA" id="ARBA00022475"/>
    </source>
</evidence>
<dbReference type="Pfam" id="PF06738">
    <property type="entry name" value="ThrE"/>
    <property type="match status" value="1"/>
</dbReference>
<keyword evidence="3 7" id="KW-0812">Transmembrane</keyword>
<keyword evidence="4 7" id="KW-1133">Transmembrane helix</keyword>
<evidence type="ECO:0000256" key="6">
    <source>
        <dbReference type="ARBA" id="ARBA00034125"/>
    </source>
</evidence>
<keyword evidence="5 7" id="KW-0472">Membrane</keyword>
<dbReference type="GO" id="GO:0005886">
    <property type="term" value="C:plasma membrane"/>
    <property type="evidence" value="ECO:0007669"/>
    <property type="project" value="UniProtKB-SubCell"/>
</dbReference>
<feature type="transmembrane region" description="Helical" evidence="7">
    <location>
        <begin position="238"/>
        <end position="256"/>
    </location>
</feature>
<keyword evidence="2" id="KW-1003">Cell membrane</keyword>
<dbReference type="EMBL" id="LS483487">
    <property type="protein sequence ID" value="SQJ06258.1"/>
    <property type="molecule type" value="Genomic_DNA"/>
</dbReference>
<evidence type="ECO:0000256" key="3">
    <source>
        <dbReference type="ARBA" id="ARBA00022692"/>
    </source>
</evidence>
<comment type="subcellular location">
    <subcellularLocation>
        <location evidence="1">Cell membrane</location>
        <topology evidence="1">Multi-pass membrane protein</topology>
    </subcellularLocation>
</comment>
<organism evidence="9 10">
    <name type="scientific">Fusobacterium ulcerans</name>
    <dbReference type="NCBI Taxonomy" id="861"/>
    <lineage>
        <taxon>Bacteria</taxon>
        <taxon>Fusobacteriati</taxon>
        <taxon>Fusobacteriota</taxon>
        <taxon>Fusobacteriia</taxon>
        <taxon>Fusobacteriales</taxon>
        <taxon>Fusobacteriaceae</taxon>
        <taxon>Fusobacterium</taxon>
    </lineage>
</organism>
<dbReference type="InterPro" id="IPR010619">
    <property type="entry name" value="ThrE-like_N"/>
</dbReference>
<evidence type="ECO:0000256" key="7">
    <source>
        <dbReference type="SAM" id="Phobius"/>
    </source>
</evidence>
<dbReference type="AlphaFoldDB" id="A0AAX1TMB7"/>
<dbReference type="PANTHER" id="PTHR34390:SF2">
    <property type="entry name" value="SUCCINATE TRANSPORTER SUBUNIT YJJP-RELATED"/>
    <property type="match status" value="1"/>
</dbReference>
<dbReference type="GeneID" id="78453263"/>
<evidence type="ECO:0000313" key="10">
    <source>
        <dbReference type="Proteomes" id="UP000249008"/>
    </source>
</evidence>
<dbReference type="KEGG" id="ful:C4N20_00465"/>
<dbReference type="Proteomes" id="UP000249008">
    <property type="component" value="Chromosome 1"/>
</dbReference>